<evidence type="ECO:0000313" key="2">
    <source>
        <dbReference type="EMBL" id="SDA70684.1"/>
    </source>
</evidence>
<protein>
    <submittedName>
        <fullName evidence="2">Uncharacterized protein</fullName>
    </submittedName>
</protein>
<name>A0A1G5XL61_9HYPH</name>
<accession>A0A1G5XL61</accession>
<feature type="signal peptide" evidence="1">
    <location>
        <begin position="1"/>
        <end position="24"/>
    </location>
</feature>
<reference evidence="2 3" key="1">
    <citation type="submission" date="2016-10" db="EMBL/GenBank/DDBJ databases">
        <authorList>
            <person name="de Groot N.N."/>
        </authorList>
    </citation>
    <scope>NUCLEOTIDE SEQUENCE [LARGE SCALE GENOMIC DNA]</scope>
    <source>
        <strain evidence="2 3">CGMCC 1.12097</strain>
    </source>
</reference>
<dbReference type="RefSeq" id="WP_091577827.1">
    <property type="nucleotide sequence ID" value="NZ_FMXM01000006.1"/>
</dbReference>
<dbReference type="EMBL" id="FMXM01000006">
    <property type="protein sequence ID" value="SDA70684.1"/>
    <property type="molecule type" value="Genomic_DNA"/>
</dbReference>
<keyword evidence="1" id="KW-0732">Signal</keyword>
<evidence type="ECO:0000256" key="1">
    <source>
        <dbReference type="SAM" id="SignalP"/>
    </source>
</evidence>
<dbReference type="AlphaFoldDB" id="A0A1G5XL61"/>
<gene>
    <name evidence="2" type="ORF">SAMN02927914_02380</name>
</gene>
<dbReference type="OrthoDB" id="8101322at2"/>
<proteinExistence type="predicted"/>
<sequence>MKSILLASVIALATALAAIAPTQAATMIVKTTDHMHGMKKHCRTKVVMHWRHHHKVVEKVMACN</sequence>
<feature type="chain" id="PRO_5011735055" evidence="1">
    <location>
        <begin position="25"/>
        <end position="64"/>
    </location>
</feature>
<dbReference type="Proteomes" id="UP000198588">
    <property type="component" value="Unassembled WGS sequence"/>
</dbReference>
<evidence type="ECO:0000313" key="3">
    <source>
        <dbReference type="Proteomes" id="UP000198588"/>
    </source>
</evidence>
<organism evidence="2 3">
    <name type="scientific">Mesorhizobium qingshengii</name>
    <dbReference type="NCBI Taxonomy" id="1165689"/>
    <lineage>
        <taxon>Bacteria</taxon>
        <taxon>Pseudomonadati</taxon>
        <taxon>Pseudomonadota</taxon>
        <taxon>Alphaproteobacteria</taxon>
        <taxon>Hyphomicrobiales</taxon>
        <taxon>Phyllobacteriaceae</taxon>
        <taxon>Mesorhizobium</taxon>
    </lineage>
</organism>